<organism evidence="7 8">
    <name type="scientific">Rosa chinensis</name>
    <name type="common">China rose</name>
    <dbReference type="NCBI Taxonomy" id="74649"/>
    <lineage>
        <taxon>Eukaryota</taxon>
        <taxon>Viridiplantae</taxon>
        <taxon>Streptophyta</taxon>
        <taxon>Embryophyta</taxon>
        <taxon>Tracheophyta</taxon>
        <taxon>Spermatophyta</taxon>
        <taxon>Magnoliopsida</taxon>
        <taxon>eudicotyledons</taxon>
        <taxon>Gunneridae</taxon>
        <taxon>Pentapetalae</taxon>
        <taxon>rosids</taxon>
        <taxon>fabids</taxon>
        <taxon>Rosales</taxon>
        <taxon>Rosaceae</taxon>
        <taxon>Rosoideae</taxon>
        <taxon>Rosoideae incertae sedis</taxon>
        <taxon>Rosa</taxon>
    </lineage>
</organism>
<evidence type="ECO:0000256" key="2">
    <source>
        <dbReference type="ARBA" id="ARBA00023015"/>
    </source>
</evidence>
<reference evidence="7 8" key="1">
    <citation type="journal article" date="2018" name="Nat. Genet.">
        <title>The Rosa genome provides new insights in the design of modern roses.</title>
        <authorList>
            <person name="Bendahmane M."/>
        </authorList>
    </citation>
    <scope>NUCLEOTIDE SEQUENCE [LARGE SCALE GENOMIC DNA]</scope>
    <source>
        <strain evidence="8">cv. Old Blush</strain>
    </source>
</reference>
<evidence type="ECO:0000256" key="4">
    <source>
        <dbReference type="ARBA" id="ARBA00023163"/>
    </source>
</evidence>
<protein>
    <submittedName>
        <fullName evidence="7">Putative transcription factor B3-Domain family</fullName>
    </submittedName>
</protein>
<gene>
    <name evidence="7" type="ORF">RchiOBHm_Chr5g0033031</name>
</gene>
<dbReference type="InterPro" id="IPR015300">
    <property type="entry name" value="DNA-bd_pseudobarrel_sf"/>
</dbReference>
<proteinExistence type="predicted"/>
<dbReference type="EMBL" id="PDCK01000043">
    <property type="protein sequence ID" value="PRQ31215.1"/>
    <property type="molecule type" value="Genomic_DNA"/>
</dbReference>
<feature type="domain" description="TF-B3" evidence="6">
    <location>
        <begin position="1"/>
        <end position="61"/>
    </location>
</feature>
<evidence type="ECO:0000256" key="1">
    <source>
        <dbReference type="ARBA" id="ARBA00004123"/>
    </source>
</evidence>
<dbReference type="PANTHER" id="PTHR31920">
    <property type="entry name" value="B3 DOMAIN-CONTAINING"/>
    <property type="match status" value="1"/>
</dbReference>
<evidence type="ECO:0000256" key="3">
    <source>
        <dbReference type="ARBA" id="ARBA00023125"/>
    </source>
</evidence>
<keyword evidence="2" id="KW-0805">Transcription regulation</keyword>
<keyword evidence="5" id="KW-0539">Nucleus</keyword>
<evidence type="ECO:0000256" key="5">
    <source>
        <dbReference type="ARBA" id="ARBA00023242"/>
    </source>
</evidence>
<dbReference type="SUPFAM" id="SSF101936">
    <property type="entry name" value="DNA-binding pseudobarrel domain"/>
    <property type="match status" value="2"/>
</dbReference>
<dbReference type="STRING" id="74649.A0A2P6QAJ8"/>
<dbReference type="PROSITE" id="PS50863">
    <property type="entry name" value="B3"/>
    <property type="match status" value="2"/>
</dbReference>
<dbReference type="GO" id="GO:0005634">
    <property type="term" value="C:nucleus"/>
    <property type="evidence" value="ECO:0007669"/>
    <property type="project" value="UniProtKB-SubCell"/>
</dbReference>
<accession>A0A2P6QAJ8</accession>
<feature type="domain" description="TF-B3" evidence="6">
    <location>
        <begin position="169"/>
        <end position="224"/>
    </location>
</feature>
<dbReference type="Proteomes" id="UP000238479">
    <property type="component" value="Chromosome 5"/>
</dbReference>
<keyword evidence="8" id="KW-1185">Reference proteome</keyword>
<keyword evidence="3" id="KW-0238">DNA-binding</keyword>
<dbReference type="InterPro" id="IPR050655">
    <property type="entry name" value="Plant_B3_domain"/>
</dbReference>
<comment type="subcellular location">
    <subcellularLocation>
        <location evidence="1">Nucleus</location>
    </subcellularLocation>
</comment>
<keyword evidence="4" id="KW-0804">Transcription</keyword>
<dbReference type="Pfam" id="PF02362">
    <property type="entry name" value="B3"/>
    <property type="match status" value="2"/>
</dbReference>
<comment type="caution">
    <text evidence="7">The sequence shown here is derived from an EMBL/GenBank/DDBJ whole genome shotgun (WGS) entry which is preliminary data.</text>
</comment>
<dbReference type="GO" id="GO:0003677">
    <property type="term" value="F:DNA binding"/>
    <property type="evidence" value="ECO:0007669"/>
    <property type="project" value="UniProtKB-KW"/>
</dbReference>
<dbReference type="OMA" id="KEGHHIM"/>
<dbReference type="Gene3D" id="2.40.330.10">
    <property type="entry name" value="DNA-binding pseudobarrel domain"/>
    <property type="match status" value="2"/>
</dbReference>
<evidence type="ECO:0000259" key="6">
    <source>
        <dbReference type="PROSITE" id="PS50863"/>
    </source>
</evidence>
<dbReference type="Gramene" id="PRQ31215">
    <property type="protein sequence ID" value="PRQ31215"/>
    <property type="gene ID" value="RchiOBHm_Chr5g0033031"/>
</dbReference>
<sequence>MLICPSGKCWNVELERTENGLFFHNDGWQTFVKDHLLQVGDFLVFRYDGESNFEVTLYDRTCCEKDVKVPKRRRGRPAANERNSAQVINLETENYNKKAEKKTSIDGRRSRNYVMPGKGIRCEGVNQTSNGSILFKSENSYLKLTLKRKAQQYVVAIEVAITEGLMHKKTVEIQDPTGRSWPTKLVTVTSKQQNRWSNDRLDMSTGWSECCKANKISAGDNCHF</sequence>
<dbReference type="CDD" id="cd10017">
    <property type="entry name" value="B3_DNA"/>
    <property type="match status" value="1"/>
</dbReference>
<evidence type="ECO:0000313" key="7">
    <source>
        <dbReference type="EMBL" id="PRQ31215.1"/>
    </source>
</evidence>
<dbReference type="PANTHER" id="PTHR31920:SF135">
    <property type="entry name" value="B3 DOMAIN-CONTAINING PROTEIN OS03G0621600-RELATED"/>
    <property type="match status" value="1"/>
</dbReference>
<name>A0A2P6QAJ8_ROSCH</name>
<evidence type="ECO:0000313" key="8">
    <source>
        <dbReference type="Proteomes" id="UP000238479"/>
    </source>
</evidence>
<dbReference type="AlphaFoldDB" id="A0A2P6QAJ8"/>
<dbReference type="InterPro" id="IPR003340">
    <property type="entry name" value="B3_DNA-bd"/>
</dbReference>